<organism evidence="1 2">
    <name type="scientific">Methylobacterium oryzae</name>
    <dbReference type="NCBI Taxonomy" id="334852"/>
    <lineage>
        <taxon>Bacteria</taxon>
        <taxon>Pseudomonadati</taxon>
        <taxon>Pseudomonadota</taxon>
        <taxon>Alphaproteobacteria</taxon>
        <taxon>Hyphomicrobiales</taxon>
        <taxon>Methylobacteriaceae</taxon>
        <taxon>Methylobacterium</taxon>
    </lineage>
</organism>
<dbReference type="EMBL" id="MLCA01000010">
    <property type="protein sequence ID" value="MEE7492389.1"/>
    <property type="molecule type" value="Genomic_DNA"/>
</dbReference>
<gene>
    <name evidence="1" type="ORF">MOTC310_18670</name>
</gene>
<protein>
    <submittedName>
        <fullName evidence="1">Uncharacterized protein</fullName>
    </submittedName>
</protein>
<accession>A0ABU7TRB5</accession>
<name>A0ABU7TRB5_9HYPH</name>
<keyword evidence="2" id="KW-1185">Reference proteome</keyword>
<dbReference type="RefSeq" id="WP_331302894.1">
    <property type="nucleotide sequence ID" value="NZ_MLCA01000010.1"/>
</dbReference>
<dbReference type="Proteomes" id="UP001355206">
    <property type="component" value="Unassembled WGS sequence"/>
</dbReference>
<proteinExistence type="predicted"/>
<evidence type="ECO:0000313" key="2">
    <source>
        <dbReference type="Proteomes" id="UP001355206"/>
    </source>
</evidence>
<comment type="caution">
    <text evidence="1">The sequence shown here is derived from an EMBL/GenBank/DDBJ whole genome shotgun (WGS) entry which is preliminary data.</text>
</comment>
<sequence length="72" mass="7814">MTHSPDRKDAGPGDSDDPVLDAVAVLQCHGYTVEADDDFARWRIDGGDWITLSTLFAMALRLGLRDGPGRAQ</sequence>
<evidence type="ECO:0000313" key="1">
    <source>
        <dbReference type="EMBL" id="MEE7492389.1"/>
    </source>
</evidence>
<reference evidence="1 2" key="1">
    <citation type="journal article" date="2012" name="Genet. Mol. Biol.">
        <title>Analysis of 16S rRNA and mxaF genes revealing insights into Methylobacterium niche-specific plant association.</title>
        <authorList>
            <person name="Dourado M.N."/>
            <person name="Andreote F.D."/>
            <person name="Dini-Andreote F."/>
            <person name="Conti R."/>
            <person name="Araujo J.M."/>
            <person name="Araujo W.L."/>
        </authorList>
    </citation>
    <scope>NUCLEOTIDE SEQUENCE [LARGE SCALE GENOMIC DNA]</scope>
    <source>
        <strain evidence="1 2">TC3-10</strain>
    </source>
</reference>